<feature type="domain" description="SnoaL-like" evidence="1">
    <location>
        <begin position="9"/>
        <end position="117"/>
    </location>
</feature>
<gene>
    <name evidence="2" type="ORF">MMOR_09950</name>
</gene>
<dbReference type="InterPro" id="IPR009959">
    <property type="entry name" value="Cyclase_SnoaL-like"/>
</dbReference>
<evidence type="ECO:0000259" key="1">
    <source>
        <dbReference type="Pfam" id="PF12680"/>
    </source>
</evidence>
<keyword evidence="3" id="KW-1185">Reference proteome</keyword>
<name>A0AAD1H7U9_9MYCO</name>
<dbReference type="Proteomes" id="UP000466681">
    <property type="component" value="Chromosome"/>
</dbReference>
<dbReference type="PANTHER" id="PTHR38436:SF1">
    <property type="entry name" value="ESTER CYCLASE"/>
    <property type="match status" value="1"/>
</dbReference>
<dbReference type="EMBL" id="AP022560">
    <property type="protein sequence ID" value="BBX00059.1"/>
    <property type="molecule type" value="Genomic_DNA"/>
</dbReference>
<proteinExistence type="predicted"/>
<dbReference type="CDD" id="cd00531">
    <property type="entry name" value="NTF2_like"/>
    <property type="match status" value="1"/>
</dbReference>
<evidence type="ECO:0000313" key="3">
    <source>
        <dbReference type="Proteomes" id="UP000466681"/>
    </source>
</evidence>
<dbReference type="KEGG" id="mmor:MMOR_09950"/>
<sequence length="139" mass="14801">MSRYRANLERFYAAIDTSEFAAAVEFLGEDVDWIWGGVPQTGRAAVQKFLAGGQQSLADRKHRIVAYVEGHGGVAAELAVTAVHSGPLSLPTGPVPPTGKSLNISACHILHVDSDGRFDVSHIYVDFVGLLGQISEPAT</sequence>
<dbReference type="Pfam" id="PF12680">
    <property type="entry name" value="SnoaL_2"/>
    <property type="match status" value="1"/>
</dbReference>
<accession>A0AAD1H7U9</accession>
<dbReference type="Gene3D" id="3.10.450.50">
    <property type="match status" value="1"/>
</dbReference>
<dbReference type="PANTHER" id="PTHR38436">
    <property type="entry name" value="POLYKETIDE CYCLASE SNOAL-LIKE DOMAIN"/>
    <property type="match status" value="1"/>
</dbReference>
<dbReference type="InterPro" id="IPR032710">
    <property type="entry name" value="NTF2-like_dom_sf"/>
</dbReference>
<reference evidence="2 3" key="1">
    <citation type="journal article" date="2019" name="Emerg. Microbes Infect.">
        <title>Comprehensive subspecies identification of 175 nontuberculous mycobacteria species based on 7547 genomic profiles.</title>
        <authorList>
            <person name="Matsumoto Y."/>
            <person name="Kinjo T."/>
            <person name="Motooka D."/>
            <person name="Nabeya D."/>
            <person name="Jung N."/>
            <person name="Uechi K."/>
            <person name="Horii T."/>
            <person name="Iida T."/>
            <person name="Fujita J."/>
            <person name="Nakamura S."/>
        </authorList>
    </citation>
    <scope>NUCLEOTIDE SEQUENCE [LARGE SCALE GENOMIC DNA]</scope>
    <source>
        <strain evidence="2 3">JCM 6375</strain>
    </source>
</reference>
<dbReference type="GO" id="GO:0030638">
    <property type="term" value="P:polyketide metabolic process"/>
    <property type="evidence" value="ECO:0007669"/>
    <property type="project" value="InterPro"/>
</dbReference>
<dbReference type="AlphaFoldDB" id="A0AAD1H7U9"/>
<organism evidence="2 3">
    <name type="scientific">Mycolicibacterium moriokaense</name>
    <dbReference type="NCBI Taxonomy" id="39691"/>
    <lineage>
        <taxon>Bacteria</taxon>
        <taxon>Bacillati</taxon>
        <taxon>Actinomycetota</taxon>
        <taxon>Actinomycetes</taxon>
        <taxon>Mycobacteriales</taxon>
        <taxon>Mycobacteriaceae</taxon>
        <taxon>Mycolicibacterium</taxon>
    </lineage>
</organism>
<dbReference type="InterPro" id="IPR037401">
    <property type="entry name" value="SnoaL-like"/>
</dbReference>
<dbReference type="RefSeq" id="WP_083156569.1">
    <property type="nucleotide sequence ID" value="NZ_AP022560.1"/>
</dbReference>
<protein>
    <recommendedName>
        <fullName evidence="1">SnoaL-like domain-containing protein</fullName>
    </recommendedName>
</protein>
<evidence type="ECO:0000313" key="2">
    <source>
        <dbReference type="EMBL" id="BBX00059.1"/>
    </source>
</evidence>
<dbReference type="SUPFAM" id="SSF54427">
    <property type="entry name" value="NTF2-like"/>
    <property type="match status" value="1"/>
</dbReference>